<evidence type="ECO:0000256" key="5">
    <source>
        <dbReference type="ARBA" id="ARBA00023239"/>
    </source>
</evidence>
<evidence type="ECO:0000256" key="1">
    <source>
        <dbReference type="ARBA" id="ARBA00001637"/>
    </source>
</evidence>
<comment type="subunit">
    <text evidence="6">Homohexamer; trimer of dimers.</text>
</comment>
<comment type="pathway">
    <text evidence="2 6">Cofactor biosynthesis; molybdopterin biosynthesis.</text>
</comment>
<dbReference type="InterPro" id="IPR002820">
    <property type="entry name" value="Mopterin_CF_biosynth-C_dom"/>
</dbReference>
<feature type="binding site" evidence="6">
    <location>
        <begin position="126"/>
        <end position="127"/>
    </location>
    <ligand>
        <name>substrate</name>
    </ligand>
</feature>
<reference evidence="9" key="1">
    <citation type="submission" date="2019-07" db="EMBL/GenBank/DDBJ databases">
        <title>Arthrobacter KR32 sp. nov., isolated from mountain cheese made of cows milk.</title>
        <authorList>
            <person name="Flegler A."/>
        </authorList>
    </citation>
    <scope>NUCLEOTIDE SEQUENCE [LARGE SCALE GENOMIC DNA]</scope>
    <source>
        <strain evidence="9">KR32</strain>
    </source>
</reference>
<evidence type="ECO:0000313" key="8">
    <source>
        <dbReference type="EMBL" id="MPY11841.1"/>
    </source>
</evidence>
<dbReference type="InterPro" id="IPR023045">
    <property type="entry name" value="MoaC"/>
</dbReference>
<keyword evidence="5 6" id="KW-0456">Lyase</keyword>
<dbReference type="UniPathway" id="UPA00344"/>
<feature type="domain" description="Molybdopterin cofactor biosynthesis C (MoaC)" evidence="7">
    <location>
        <begin position="30"/>
        <end position="163"/>
    </location>
</feature>
<dbReference type="EMBL" id="VJXX01000005">
    <property type="protein sequence ID" value="MPY11841.1"/>
    <property type="molecule type" value="Genomic_DNA"/>
</dbReference>
<name>A0A7X1NRU1_9MICC</name>
<comment type="caution">
    <text evidence="8">The sequence shown here is derived from an EMBL/GenBank/DDBJ whole genome shotgun (WGS) entry which is preliminary data.</text>
</comment>
<gene>
    <name evidence="6 8" type="primary">moaC</name>
    <name evidence="8" type="ORF">FNH21_14135</name>
</gene>
<evidence type="ECO:0000256" key="6">
    <source>
        <dbReference type="HAMAP-Rule" id="MF_01224"/>
    </source>
</evidence>
<dbReference type="InterPro" id="IPR050105">
    <property type="entry name" value="MoCo_biosynth_MoaA/MoaC"/>
</dbReference>
<dbReference type="AlphaFoldDB" id="A0A7X1NRU1"/>
<dbReference type="InterPro" id="IPR036522">
    <property type="entry name" value="MoaC_sf"/>
</dbReference>
<dbReference type="Gene3D" id="3.30.70.640">
    <property type="entry name" value="Molybdopterin cofactor biosynthesis C (MoaC) domain"/>
    <property type="match status" value="1"/>
</dbReference>
<keyword evidence="4 6" id="KW-0501">Molybdenum cofactor biosynthesis</keyword>
<dbReference type="CDD" id="cd01420">
    <property type="entry name" value="MoaC_PE"/>
    <property type="match status" value="1"/>
</dbReference>
<dbReference type="HAMAP" id="MF_01224_B">
    <property type="entry name" value="MoaC_B"/>
    <property type="match status" value="1"/>
</dbReference>
<dbReference type="NCBIfam" id="NF006870">
    <property type="entry name" value="PRK09364.1"/>
    <property type="match status" value="1"/>
</dbReference>
<evidence type="ECO:0000313" key="9">
    <source>
        <dbReference type="Proteomes" id="UP000326464"/>
    </source>
</evidence>
<proteinExistence type="inferred from homology"/>
<keyword evidence="9" id="KW-1185">Reference proteome</keyword>
<dbReference type="OrthoDB" id="9794429at2"/>
<feature type="active site" evidence="6">
    <location>
        <position position="141"/>
    </location>
</feature>
<dbReference type="EC" id="4.6.1.17" evidence="3 6"/>
<organism evidence="8 9">
    <name type="scientific">Arthrobacter bussei</name>
    <dbReference type="NCBI Taxonomy" id="2594179"/>
    <lineage>
        <taxon>Bacteria</taxon>
        <taxon>Bacillati</taxon>
        <taxon>Actinomycetota</taxon>
        <taxon>Actinomycetes</taxon>
        <taxon>Micrococcales</taxon>
        <taxon>Micrococcaceae</taxon>
        <taxon>Arthrobacter</taxon>
    </lineage>
</organism>
<comment type="function">
    <text evidence="6">Catalyzes the conversion of (8S)-3',8-cyclo-7,8-dihydroguanosine 5'-triphosphate to cyclic pyranopterin monophosphate (cPMP).</text>
</comment>
<feature type="binding site" evidence="6">
    <location>
        <begin position="90"/>
        <end position="92"/>
    </location>
    <ligand>
        <name>substrate</name>
    </ligand>
</feature>
<dbReference type="NCBIfam" id="TIGR00581">
    <property type="entry name" value="moaC"/>
    <property type="match status" value="1"/>
</dbReference>
<dbReference type="InterPro" id="IPR047594">
    <property type="entry name" value="MoaC_bact/euk"/>
</dbReference>
<dbReference type="PANTHER" id="PTHR22960:SF29">
    <property type="entry name" value="CYCLIC PYRANOPTERIN MONOPHOSPHATE SYNTHASE"/>
    <property type="match status" value="1"/>
</dbReference>
<evidence type="ECO:0000256" key="4">
    <source>
        <dbReference type="ARBA" id="ARBA00023150"/>
    </source>
</evidence>
<dbReference type="GO" id="GO:0006777">
    <property type="term" value="P:Mo-molybdopterin cofactor biosynthetic process"/>
    <property type="evidence" value="ECO:0007669"/>
    <property type="project" value="UniProtKB-UniRule"/>
</dbReference>
<evidence type="ECO:0000256" key="3">
    <source>
        <dbReference type="ARBA" id="ARBA00012575"/>
    </source>
</evidence>
<dbReference type="PANTHER" id="PTHR22960">
    <property type="entry name" value="MOLYBDOPTERIN COFACTOR SYNTHESIS PROTEIN A"/>
    <property type="match status" value="1"/>
</dbReference>
<dbReference type="Proteomes" id="UP000326464">
    <property type="component" value="Unassembled WGS sequence"/>
</dbReference>
<comment type="catalytic activity">
    <reaction evidence="1 6">
        <text>(8S)-3',8-cyclo-7,8-dihydroguanosine 5'-triphosphate = cyclic pyranopterin phosphate + diphosphate</text>
        <dbReference type="Rhea" id="RHEA:49580"/>
        <dbReference type="ChEBI" id="CHEBI:33019"/>
        <dbReference type="ChEBI" id="CHEBI:59648"/>
        <dbReference type="ChEBI" id="CHEBI:131766"/>
        <dbReference type="EC" id="4.6.1.17"/>
    </reaction>
</comment>
<dbReference type="RefSeq" id="WP_152816708.1">
    <property type="nucleotide sequence ID" value="NZ_VJXX01000005.1"/>
</dbReference>
<comment type="similarity">
    <text evidence="6">Belongs to the MoaC family.</text>
</comment>
<evidence type="ECO:0000256" key="2">
    <source>
        <dbReference type="ARBA" id="ARBA00005046"/>
    </source>
</evidence>
<dbReference type="Pfam" id="PF01967">
    <property type="entry name" value="MoaC"/>
    <property type="match status" value="1"/>
</dbReference>
<evidence type="ECO:0000259" key="7">
    <source>
        <dbReference type="Pfam" id="PF01967"/>
    </source>
</evidence>
<dbReference type="SUPFAM" id="SSF55040">
    <property type="entry name" value="Molybdenum cofactor biosynthesis protein C, MoaC"/>
    <property type="match status" value="1"/>
</dbReference>
<accession>A0A7X1NRU1</accession>
<dbReference type="GO" id="GO:0061799">
    <property type="term" value="F:cyclic pyranopterin monophosphate synthase activity"/>
    <property type="evidence" value="ECO:0007669"/>
    <property type="project" value="UniProtKB-UniRule"/>
</dbReference>
<sequence length="170" mass="17312">MSTPAPPDTGGPWAASPALSHVRADGTAHMVDVSGKQPTVREAVAESTLETTADVVALIADGTLPKGDALAVARVAGIMAAKQTSTLIPLCHPLPLSKVTVDFEPDGGTVRVLALVRTTALTGVEMEALTAASVAALTLYDMIKAVDKRAVINGTRVVSKSGGKSGDWTA</sequence>
<protein>
    <recommendedName>
        <fullName evidence="3 6">Cyclic pyranopterin monophosphate synthase</fullName>
        <ecNumber evidence="3 6">4.6.1.17</ecNumber>
    </recommendedName>
    <alternativeName>
        <fullName evidence="6">Molybdenum cofactor biosynthesis protein C</fullName>
    </alternativeName>
</protein>